<keyword evidence="5" id="KW-1185">Reference proteome</keyword>
<dbReference type="InterPro" id="IPR019734">
    <property type="entry name" value="TPR_rpt"/>
</dbReference>
<dbReference type="PANTHER" id="PTHR46423">
    <property type="entry name" value="RNA POLYMERASE II-ASSOCIATED PROTEIN 3"/>
    <property type="match status" value="1"/>
</dbReference>
<name>A0AAW1S6E8_9CHLO</name>
<sequence>MVKQSFKYVFVPAELSEPLQELQESYQDDDSAVTCLLDKLKGHYKQVRPPPTGAQIQQHRDSLMKHVPEGTQLPESLLSAASELNLVENTALMTNNSHSDYIGVNLYTDDNAGMYNAPSNHRASEFAFCCGKRLEVRGDAFLARIFDNDDAFKRLDFTLKDMTSSAAWVKEAKRQNDKKPSSEAFVKQMQRHQLAPQLQQQQKSSPSPSPAEQAKQAGNAAFARQDFRQAVTEYSTALRHDPQHPAALNNRAMAYLKLDEPQRAAADCDTLLLHQPDNVKALLRRATAREKLGDAALSIHDFEHVLKLQPQNKEAMAGQQRLSNVP</sequence>
<reference evidence="4 5" key="1">
    <citation type="journal article" date="2024" name="Nat. Commun.">
        <title>Phylogenomics reveals the evolutionary origins of lichenization in chlorophyte algae.</title>
        <authorList>
            <person name="Puginier C."/>
            <person name="Libourel C."/>
            <person name="Otte J."/>
            <person name="Skaloud P."/>
            <person name="Haon M."/>
            <person name="Grisel S."/>
            <person name="Petersen M."/>
            <person name="Berrin J.G."/>
            <person name="Delaux P.M."/>
            <person name="Dal Grande F."/>
            <person name="Keller J."/>
        </authorList>
    </citation>
    <scope>NUCLEOTIDE SEQUENCE [LARGE SCALE GENOMIC DNA]</scope>
    <source>
        <strain evidence="4 5">SAG 2145</strain>
    </source>
</reference>
<proteinExistence type="predicted"/>
<dbReference type="PROSITE" id="PS50005">
    <property type="entry name" value="TPR"/>
    <property type="match status" value="1"/>
</dbReference>
<feature type="repeat" description="TPR" evidence="2">
    <location>
        <begin position="211"/>
        <end position="244"/>
    </location>
</feature>
<protein>
    <submittedName>
        <fullName evidence="4">Uncharacterized protein</fullName>
    </submittedName>
</protein>
<feature type="compositionally biased region" description="Basic and acidic residues" evidence="3">
    <location>
        <begin position="171"/>
        <end position="181"/>
    </location>
</feature>
<evidence type="ECO:0000313" key="4">
    <source>
        <dbReference type="EMBL" id="KAK9841462.1"/>
    </source>
</evidence>
<dbReference type="SMART" id="SM00028">
    <property type="entry name" value="TPR"/>
    <property type="match status" value="3"/>
</dbReference>
<dbReference type="InterPro" id="IPR051966">
    <property type="entry name" value="RPAP3"/>
</dbReference>
<dbReference type="Gene3D" id="1.25.40.10">
    <property type="entry name" value="Tetratricopeptide repeat domain"/>
    <property type="match status" value="1"/>
</dbReference>
<dbReference type="GO" id="GO:0101031">
    <property type="term" value="C:protein folding chaperone complex"/>
    <property type="evidence" value="ECO:0007669"/>
    <property type="project" value="TreeGrafter"/>
</dbReference>
<dbReference type="InterPro" id="IPR011990">
    <property type="entry name" value="TPR-like_helical_dom_sf"/>
</dbReference>
<dbReference type="Pfam" id="PF13181">
    <property type="entry name" value="TPR_8"/>
    <property type="match status" value="1"/>
</dbReference>
<feature type="region of interest" description="Disordered" evidence="3">
    <location>
        <begin position="171"/>
        <end position="220"/>
    </location>
</feature>
<keyword evidence="1 2" id="KW-0802">TPR repeat</keyword>
<dbReference type="Proteomes" id="UP001438707">
    <property type="component" value="Unassembled WGS sequence"/>
</dbReference>
<gene>
    <name evidence="4" type="ORF">WJX74_006236</name>
</gene>
<dbReference type="Pfam" id="PF13432">
    <property type="entry name" value="TPR_16"/>
    <property type="match status" value="1"/>
</dbReference>
<dbReference type="SUPFAM" id="SSF48452">
    <property type="entry name" value="TPR-like"/>
    <property type="match status" value="1"/>
</dbReference>
<evidence type="ECO:0000313" key="5">
    <source>
        <dbReference type="Proteomes" id="UP001438707"/>
    </source>
</evidence>
<dbReference type="PANTHER" id="PTHR46423:SF1">
    <property type="entry name" value="RNA POLYMERASE II-ASSOCIATED PROTEIN 3"/>
    <property type="match status" value="1"/>
</dbReference>
<organism evidence="4 5">
    <name type="scientific">Apatococcus lobatus</name>
    <dbReference type="NCBI Taxonomy" id="904363"/>
    <lineage>
        <taxon>Eukaryota</taxon>
        <taxon>Viridiplantae</taxon>
        <taxon>Chlorophyta</taxon>
        <taxon>core chlorophytes</taxon>
        <taxon>Trebouxiophyceae</taxon>
        <taxon>Chlorellales</taxon>
        <taxon>Chlorellaceae</taxon>
        <taxon>Apatococcus</taxon>
    </lineage>
</organism>
<evidence type="ECO:0000256" key="2">
    <source>
        <dbReference type="PROSITE-ProRule" id="PRU00339"/>
    </source>
</evidence>
<feature type="compositionally biased region" description="Low complexity" evidence="3">
    <location>
        <begin position="193"/>
        <end position="217"/>
    </location>
</feature>
<dbReference type="EMBL" id="JALJOS010000003">
    <property type="protein sequence ID" value="KAK9841462.1"/>
    <property type="molecule type" value="Genomic_DNA"/>
</dbReference>
<accession>A0AAW1S6E8</accession>
<comment type="caution">
    <text evidence="4">The sequence shown here is derived from an EMBL/GenBank/DDBJ whole genome shotgun (WGS) entry which is preliminary data.</text>
</comment>
<evidence type="ECO:0000256" key="3">
    <source>
        <dbReference type="SAM" id="MobiDB-lite"/>
    </source>
</evidence>
<evidence type="ECO:0000256" key="1">
    <source>
        <dbReference type="ARBA" id="ARBA00022803"/>
    </source>
</evidence>
<dbReference type="AlphaFoldDB" id="A0AAW1S6E8"/>